<dbReference type="OrthoDB" id="671583at2"/>
<evidence type="ECO:0008006" key="4">
    <source>
        <dbReference type="Google" id="ProtNLM"/>
    </source>
</evidence>
<dbReference type="EMBL" id="QNRR01000015">
    <property type="protein sequence ID" value="RBP36864.1"/>
    <property type="molecule type" value="Genomic_DNA"/>
</dbReference>
<dbReference type="Gene3D" id="1.25.40.20">
    <property type="entry name" value="Ankyrin repeat-containing domain"/>
    <property type="match status" value="1"/>
</dbReference>
<accession>A0A366H4C1</accession>
<evidence type="ECO:0000256" key="1">
    <source>
        <dbReference type="SAM" id="MobiDB-lite"/>
    </source>
</evidence>
<name>A0A366H4C1_9BACT</name>
<evidence type="ECO:0000313" key="3">
    <source>
        <dbReference type="Proteomes" id="UP000253426"/>
    </source>
</evidence>
<feature type="region of interest" description="Disordered" evidence="1">
    <location>
        <begin position="1"/>
        <end position="33"/>
    </location>
</feature>
<reference evidence="2 3" key="1">
    <citation type="submission" date="2018-06" db="EMBL/GenBank/DDBJ databases">
        <title>Genomic Encyclopedia of Type Strains, Phase IV (KMG-IV): sequencing the most valuable type-strain genomes for metagenomic binning, comparative biology and taxonomic classification.</title>
        <authorList>
            <person name="Goeker M."/>
        </authorList>
    </citation>
    <scope>NUCLEOTIDE SEQUENCE [LARGE SCALE GENOMIC DNA]</scope>
    <source>
        <strain evidence="2 3">DSM 25532</strain>
    </source>
</reference>
<dbReference type="AlphaFoldDB" id="A0A366H4C1"/>
<proteinExistence type="predicted"/>
<gene>
    <name evidence="2" type="ORF">DES53_1155</name>
</gene>
<evidence type="ECO:0000313" key="2">
    <source>
        <dbReference type="EMBL" id="RBP36864.1"/>
    </source>
</evidence>
<keyword evidence="3" id="KW-1185">Reference proteome</keyword>
<dbReference type="Proteomes" id="UP000253426">
    <property type="component" value="Unassembled WGS sequence"/>
</dbReference>
<sequence>MDEWAPTMDADKAPEDDSSPDFSDPQAGWDEEKRARLERVNDEAMRAAVATIQNSGREGRVGRMDFMGDRHRMYMGMYIKRDTGDLEPWAVIGDHWDKFGKLAPEVVFLAEERSWTLGAVIGPRLGLRLWPLLSPRAKANYLAGTSLLTEIEKRLVLMPEYSDMEVDWDADSLAAFVCNAIYYEKNDRFLRAVSGRDLRAMTITRNRDGQHGWVAEDIPEPERRLVDVFYECALRSMNVPVLKYCLQHGAEPNPLLETRKYTTRWSTALSYLMDKYNDSTGYRTHPKGLVDLILQHHPAGEGHPLEGLNRPLYMAWSNKRLDAVDRLLDLGAKFEGGFFARTPLSPEVKAQVLPPSVSRMAVSNEFGLSIRDRAKLNELWEAVSDAIPLSPWHEVPWYEGGWCAYKMFGNFMGTVLYRNDPTYLQRFLSRGMPLKLTLPDVVYAMHRDPREAFSAVLRAKGLNPDATIARLRRCMSVLRPAWHGD</sequence>
<organism evidence="2 3">
    <name type="scientific">Roseimicrobium gellanilyticum</name>
    <dbReference type="NCBI Taxonomy" id="748857"/>
    <lineage>
        <taxon>Bacteria</taxon>
        <taxon>Pseudomonadati</taxon>
        <taxon>Verrucomicrobiota</taxon>
        <taxon>Verrucomicrobiia</taxon>
        <taxon>Verrucomicrobiales</taxon>
        <taxon>Verrucomicrobiaceae</taxon>
        <taxon>Roseimicrobium</taxon>
    </lineage>
</organism>
<comment type="caution">
    <text evidence="2">The sequence shown here is derived from an EMBL/GenBank/DDBJ whole genome shotgun (WGS) entry which is preliminary data.</text>
</comment>
<dbReference type="InterPro" id="IPR036770">
    <property type="entry name" value="Ankyrin_rpt-contain_sf"/>
</dbReference>
<protein>
    <recommendedName>
        <fullName evidence="4">Ankyrin repeat protein</fullName>
    </recommendedName>
</protein>